<evidence type="ECO:0000256" key="1">
    <source>
        <dbReference type="ARBA" id="ARBA00004651"/>
    </source>
</evidence>
<protein>
    <recommendedName>
        <fullName evidence="9">Flippase-like domain-containing protein</fullName>
    </recommendedName>
</protein>
<keyword evidence="3 6" id="KW-0812">Transmembrane</keyword>
<dbReference type="PANTHER" id="PTHR40277:SF1">
    <property type="entry name" value="BLL5419 PROTEIN"/>
    <property type="match status" value="1"/>
</dbReference>
<comment type="subcellular location">
    <subcellularLocation>
        <location evidence="1">Cell membrane</location>
        <topology evidence="1">Multi-pass membrane protein</topology>
    </subcellularLocation>
</comment>
<evidence type="ECO:0000313" key="8">
    <source>
        <dbReference type="Proteomes" id="UP000238348"/>
    </source>
</evidence>
<feature type="transmembrane region" description="Helical" evidence="6">
    <location>
        <begin position="213"/>
        <end position="235"/>
    </location>
</feature>
<name>A0A2L0F6R6_SORCE</name>
<feature type="transmembrane region" description="Helical" evidence="6">
    <location>
        <begin position="127"/>
        <end position="144"/>
    </location>
</feature>
<evidence type="ECO:0000256" key="3">
    <source>
        <dbReference type="ARBA" id="ARBA00022692"/>
    </source>
</evidence>
<dbReference type="GO" id="GO:0005886">
    <property type="term" value="C:plasma membrane"/>
    <property type="evidence" value="ECO:0007669"/>
    <property type="project" value="UniProtKB-SubCell"/>
</dbReference>
<dbReference type="Pfam" id="PF03706">
    <property type="entry name" value="LPG_synthase_TM"/>
    <property type="match status" value="1"/>
</dbReference>
<accession>A0A2L0F6R6</accession>
<reference evidence="7 8" key="1">
    <citation type="submission" date="2015-09" db="EMBL/GenBank/DDBJ databases">
        <title>Sorangium comparison.</title>
        <authorList>
            <person name="Zaburannyi N."/>
            <person name="Bunk B."/>
            <person name="Overmann J."/>
            <person name="Mueller R."/>
        </authorList>
    </citation>
    <scope>NUCLEOTIDE SEQUENCE [LARGE SCALE GENOMIC DNA]</scope>
    <source>
        <strain evidence="7 8">So ce26</strain>
    </source>
</reference>
<evidence type="ECO:0000313" key="7">
    <source>
        <dbReference type="EMBL" id="AUX47222.1"/>
    </source>
</evidence>
<dbReference type="EMBL" id="CP012673">
    <property type="protein sequence ID" value="AUX47222.1"/>
    <property type="molecule type" value="Genomic_DNA"/>
</dbReference>
<evidence type="ECO:0000256" key="6">
    <source>
        <dbReference type="SAM" id="Phobius"/>
    </source>
</evidence>
<organism evidence="7 8">
    <name type="scientific">Sorangium cellulosum</name>
    <name type="common">Polyangium cellulosum</name>
    <dbReference type="NCBI Taxonomy" id="56"/>
    <lineage>
        <taxon>Bacteria</taxon>
        <taxon>Pseudomonadati</taxon>
        <taxon>Myxococcota</taxon>
        <taxon>Polyangia</taxon>
        <taxon>Polyangiales</taxon>
        <taxon>Polyangiaceae</taxon>
        <taxon>Sorangium</taxon>
    </lineage>
</organism>
<evidence type="ECO:0000256" key="2">
    <source>
        <dbReference type="ARBA" id="ARBA00022475"/>
    </source>
</evidence>
<dbReference type="PANTHER" id="PTHR40277">
    <property type="entry name" value="BLL5419 PROTEIN"/>
    <property type="match status" value="1"/>
</dbReference>
<keyword evidence="5 6" id="KW-0472">Membrane</keyword>
<feature type="transmembrane region" description="Helical" evidence="6">
    <location>
        <begin position="7"/>
        <end position="25"/>
    </location>
</feature>
<dbReference type="Proteomes" id="UP000238348">
    <property type="component" value="Chromosome"/>
</dbReference>
<dbReference type="NCBIfam" id="TIGR00374">
    <property type="entry name" value="flippase-like domain"/>
    <property type="match status" value="1"/>
</dbReference>
<dbReference type="RefSeq" id="WP_104985271.1">
    <property type="nucleotide sequence ID" value="NZ_CP012673.1"/>
</dbReference>
<keyword evidence="2" id="KW-1003">Cell membrane</keyword>
<evidence type="ECO:0000256" key="4">
    <source>
        <dbReference type="ARBA" id="ARBA00022989"/>
    </source>
</evidence>
<feature type="transmembrane region" description="Helical" evidence="6">
    <location>
        <begin position="289"/>
        <end position="309"/>
    </location>
</feature>
<feature type="transmembrane region" description="Helical" evidence="6">
    <location>
        <begin position="31"/>
        <end position="56"/>
    </location>
</feature>
<dbReference type="InterPro" id="IPR022791">
    <property type="entry name" value="L-PG_synthase/AglD"/>
</dbReference>
<evidence type="ECO:0000256" key="5">
    <source>
        <dbReference type="ARBA" id="ARBA00023136"/>
    </source>
</evidence>
<feature type="transmembrane region" description="Helical" evidence="6">
    <location>
        <begin position="151"/>
        <end position="173"/>
    </location>
</feature>
<gene>
    <name evidence="7" type="ORF">SOCE26_087340</name>
</gene>
<dbReference type="AlphaFoldDB" id="A0A2L0F6R6"/>
<feature type="transmembrane region" description="Helical" evidence="6">
    <location>
        <begin position="247"/>
        <end position="269"/>
    </location>
</feature>
<evidence type="ECO:0008006" key="9">
    <source>
        <dbReference type="Google" id="ProtNLM"/>
    </source>
</evidence>
<dbReference type="OrthoDB" id="5503068at2"/>
<keyword evidence="4 6" id="KW-1133">Transmembrane helix</keyword>
<proteinExistence type="predicted"/>
<sequence length="324" mass="34206">MRRAAVGALVRLIGPLLLAIVILRIDDRDAVLAALAAAPAGPLVLATALNLVNIHLKVLRWDVLLRARGIRYPLGRAWASFMTSLYVGMLTPGRVGDVLRIRYLRHDLGVPYAEGLASVVMDRLCDLYVLAAFVAVGVAHYSAVVVGRLAWLTWGGIALTVLAPLALLLPGLADRALLAVYRKVARKGPAAGAEPDAPSRFLAALRAHVGRGLLVTLPLTAATFAVNFVQGYLIARALGLPLSLFDVTCLLAIASLLGLLPISIAGVGVRELFFSLVFPSLGISAEHGVSFGLLVFAVIYLAVVALGFVSWQIAPPPTEPEPAS</sequence>